<dbReference type="Proteomes" id="UP000515158">
    <property type="component" value="Unplaced"/>
</dbReference>
<dbReference type="RefSeq" id="XP_034243409.1">
    <property type="nucleotide sequence ID" value="XM_034387518.1"/>
</dbReference>
<keyword evidence="1" id="KW-1185">Reference proteome</keyword>
<reference evidence="2" key="1">
    <citation type="submission" date="2025-08" db="UniProtKB">
        <authorList>
            <consortium name="RefSeq"/>
        </authorList>
    </citation>
    <scope>IDENTIFICATION</scope>
    <source>
        <tissue evidence="2">Total insect</tissue>
    </source>
</reference>
<sequence>MVDQFGVTLHGYKKPIASFKRDDFKEERLISFVPKKLKPEDRAWNFPKRLDIYDPVLDGYSYSSQHLLQQIKHKKFLKPYGPWDVYRAPVLSSMDVGWFLNDPALQGEDWMEVRKRSPWPWSEMTRFLDHIRRVDKFCNM</sequence>
<dbReference type="KEGG" id="tpal:117646510"/>
<accession>A0A6P8ZP34</accession>
<evidence type="ECO:0000313" key="2">
    <source>
        <dbReference type="RefSeq" id="XP_034243409.1"/>
    </source>
</evidence>
<dbReference type="InParanoid" id="A0A6P8ZP34"/>
<proteinExistence type="predicted"/>
<protein>
    <submittedName>
        <fullName evidence="2">Uncharacterized protein LOC117646510</fullName>
    </submittedName>
</protein>
<dbReference type="Pfam" id="PF22593">
    <property type="entry name" value="SPMIP11"/>
    <property type="match status" value="1"/>
</dbReference>
<name>A0A6P8ZP34_THRPL</name>
<dbReference type="AlphaFoldDB" id="A0A6P8ZP34"/>
<gene>
    <name evidence="2" type="primary">LOC117646510</name>
</gene>
<organism evidence="2">
    <name type="scientific">Thrips palmi</name>
    <name type="common">Melon thrips</name>
    <dbReference type="NCBI Taxonomy" id="161013"/>
    <lineage>
        <taxon>Eukaryota</taxon>
        <taxon>Metazoa</taxon>
        <taxon>Ecdysozoa</taxon>
        <taxon>Arthropoda</taxon>
        <taxon>Hexapoda</taxon>
        <taxon>Insecta</taxon>
        <taxon>Pterygota</taxon>
        <taxon>Neoptera</taxon>
        <taxon>Paraneoptera</taxon>
        <taxon>Thysanoptera</taxon>
        <taxon>Terebrantia</taxon>
        <taxon>Thripoidea</taxon>
        <taxon>Thripidae</taxon>
        <taxon>Thrips</taxon>
    </lineage>
</organism>
<dbReference type="GeneID" id="117646510"/>
<evidence type="ECO:0000313" key="1">
    <source>
        <dbReference type="Proteomes" id="UP000515158"/>
    </source>
</evidence>
<dbReference type="OrthoDB" id="7085216at2759"/>